<dbReference type="InterPro" id="IPR010730">
    <property type="entry name" value="HET"/>
</dbReference>
<dbReference type="Proteomes" id="UP001187682">
    <property type="component" value="Unassembled WGS sequence"/>
</dbReference>
<dbReference type="InterPro" id="IPR052895">
    <property type="entry name" value="HetReg/Transcr_Mod"/>
</dbReference>
<dbReference type="AlphaFoldDB" id="A0AAE8SSH1"/>
<dbReference type="Pfam" id="PF06985">
    <property type="entry name" value="HET"/>
    <property type="match status" value="1"/>
</dbReference>
<dbReference type="EMBL" id="ONZQ02000002">
    <property type="protein sequence ID" value="SPN98644.1"/>
    <property type="molecule type" value="Genomic_DNA"/>
</dbReference>
<proteinExistence type="predicted"/>
<reference evidence="2" key="1">
    <citation type="submission" date="2018-03" db="EMBL/GenBank/DDBJ databases">
        <authorList>
            <person name="Guldener U."/>
        </authorList>
    </citation>
    <scope>NUCLEOTIDE SEQUENCE</scope>
</reference>
<keyword evidence="3" id="KW-1185">Reference proteome</keyword>
<feature type="domain" description="Heterokaryon incompatibility" evidence="1">
    <location>
        <begin position="4"/>
        <end position="158"/>
    </location>
</feature>
<name>A0AAE8SSH1_9PEZI</name>
<evidence type="ECO:0000313" key="3">
    <source>
        <dbReference type="Proteomes" id="UP001187682"/>
    </source>
</evidence>
<comment type="caution">
    <text evidence="2">The sequence shown here is derived from an EMBL/GenBank/DDBJ whole genome shotgun (WGS) entry which is preliminary data.</text>
</comment>
<dbReference type="PANTHER" id="PTHR24148">
    <property type="entry name" value="ANKYRIN REPEAT DOMAIN-CONTAINING PROTEIN 39 HOMOLOG-RELATED"/>
    <property type="match status" value="1"/>
</dbReference>
<evidence type="ECO:0000313" key="2">
    <source>
        <dbReference type="EMBL" id="SPN98644.1"/>
    </source>
</evidence>
<gene>
    <name evidence="2" type="ORF">DNG_01689</name>
</gene>
<evidence type="ECO:0000259" key="1">
    <source>
        <dbReference type="Pfam" id="PF06985"/>
    </source>
</evidence>
<protein>
    <recommendedName>
        <fullName evidence="1">Heterokaryon incompatibility domain-containing protein</fullName>
    </recommendedName>
</protein>
<dbReference type="PANTHER" id="PTHR24148:SF64">
    <property type="entry name" value="HETEROKARYON INCOMPATIBILITY DOMAIN-CONTAINING PROTEIN"/>
    <property type="match status" value="1"/>
</dbReference>
<sequence>MPFFEAISYVWGAPENPIPILCDKRSINITRNLHEVLLQIRSPTEPRSLWADAICINQNDIVERGQQVSLMGELYTRANRVLVCLGMDPDYHEEADAMAGLLSATDKMILSTLAKTQVDWDTFPETDPDNPLLKDERWEAMRALFDQPWFERGWVVQEVWMNRDVKVLWGNSQFKWLALVRAYSWMTARATEIHSRYNLTLLRTHMTQYTLRHENEAIPLMTHKPNPYFPGVMDATRGLQLTDPRDRIYAFMSLALPGEMPSNLRPDYTKPHLEVYQGFASEYITTGNDLGILALVDHGHSTLAGAYPSWVPRWDIRITLENIKAFSHPLPGNVLATVSNGVLKVRGTIIGTVEFVSADIHWVMSGISDIIRILSDLADTQIATPYRDMPALWAFVNILVAGLQPRGRQTWKADRAAYILRLLEGNVPGMDIPDHQFERDGKGGNIAVFHSWVRAWGHTRRIIQTDRGYFGLAPGVVARGDLVCAIAGATTLMCLRELGNGTYKLVGPTHIAGTQQRADGDPIALGAESIPVWSEWGQEEEMSIY</sequence>
<accession>A0AAE8SSH1</accession>
<organism evidence="2 3">
    <name type="scientific">Cephalotrichum gorgonifer</name>
    <dbReference type="NCBI Taxonomy" id="2041049"/>
    <lineage>
        <taxon>Eukaryota</taxon>
        <taxon>Fungi</taxon>
        <taxon>Dikarya</taxon>
        <taxon>Ascomycota</taxon>
        <taxon>Pezizomycotina</taxon>
        <taxon>Sordariomycetes</taxon>
        <taxon>Hypocreomycetidae</taxon>
        <taxon>Microascales</taxon>
        <taxon>Microascaceae</taxon>
        <taxon>Cephalotrichum</taxon>
    </lineage>
</organism>